<proteinExistence type="predicted"/>
<feature type="domain" description="ATP-grasp" evidence="3">
    <location>
        <begin position="133"/>
        <end position="332"/>
    </location>
</feature>
<dbReference type="GO" id="GO:0018169">
    <property type="term" value="F:ribosomal S6-glutamic acid ligase activity"/>
    <property type="evidence" value="ECO:0007669"/>
    <property type="project" value="TreeGrafter"/>
</dbReference>
<keyword evidence="4" id="KW-0436">Ligase</keyword>
<gene>
    <name evidence="4" type="ORF">EV696_11443</name>
</gene>
<accession>A0A4R6UHE8</accession>
<dbReference type="RefSeq" id="WP_133591948.1">
    <property type="nucleotide sequence ID" value="NZ_CP037953.1"/>
</dbReference>
<organism evidence="4 5">
    <name type="scientific">Permianibacter aggregans</name>
    <dbReference type="NCBI Taxonomy" id="1510150"/>
    <lineage>
        <taxon>Bacteria</taxon>
        <taxon>Pseudomonadati</taxon>
        <taxon>Pseudomonadota</taxon>
        <taxon>Gammaproteobacteria</taxon>
        <taxon>Pseudomonadales</taxon>
        <taxon>Pseudomonadaceae</taxon>
        <taxon>Permianibacter</taxon>
    </lineage>
</organism>
<evidence type="ECO:0000256" key="1">
    <source>
        <dbReference type="ARBA" id="ARBA00023211"/>
    </source>
</evidence>
<evidence type="ECO:0000256" key="2">
    <source>
        <dbReference type="PROSITE-ProRule" id="PRU00409"/>
    </source>
</evidence>
<dbReference type="Proteomes" id="UP000295375">
    <property type="component" value="Unassembled WGS sequence"/>
</dbReference>
<keyword evidence="5" id="KW-1185">Reference proteome</keyword>
<dbReference type="PANTHER" id="PTHR21621:SF0">
    <property type="entry name" value="BETA-CITRYLGLUTAMATE SYNTHASE B-RELATED"/>
    <property type="match status" value="1"/>
</dbReference>
<sequence>MDKKILIVSNSYDIHADLVMEKLQARGVEVFRLNQDNFPRDYGIAIQHGVSNVSCELGQLKSGQSLNLLDVGAIWTRKPAPFRFISDDLPAQERAFANAETAHLFNSILFSLDGFWMNHPKANRTALWKGEQLQRAAKFGFRVPRTLISNDPEQVRQFKQVLPGEMIVKTLSSASLSVEDVEPEFRQAGSLMTTIVDEQHMTSIDAVRELPCLFQEYVPKQYELRVTIIGQQVFAARIDSQRDQRTAIDYRDFSVDIPYQPERLSSELQTRCLGFVESYGLSYGAMDLIVTPDNEYVFLENNPSGQFLFIEQLVPELSMSDAVTDLLIRQSRQRR</sequence>
<dbReference type="EMBL" id="SNYM01000014">
    <property type="protein sequence ID" value="TDQ46258.1"/>
    <property type="molecule type" value="Genomic_DNA"/>
</dbReference>
<dbReference type="OrthoDB" id="583309at2"/>
<dbReference type="InterPro" id="IPR011761">
    <property type="entry name" value="ATP-grasp"/>
</dbReference>
<dbReference type="GO" id="GO:0005737">
    <property type="term" value="C:cytoplasm"/>
    <property type="evidence" value="ECO:0007669"/>
    <property type="project" value="TreeGrafter"/>
</dbReference>
<protein>
    <submittedName>
        <fullName evidence="4">Glutathione synthase/RimK-type ligase-like ATP-grasp enzyme</fullName>
    </submittedName>
</protein>
<dbReference type="GO" id="GO:0046872">
    <property type="term" value="F:metal ion binding"/>
    <property type="evidence" value="ECO:0007669"/>
    <property type="project" value="InterPro"/>
</dbReference>
<reference evidence="4 5" key="1">
    <citation type="submission" date="2019-03" db="EMBL/GenBank/DDBJ databases">
        <title>Genomic Encyclopedia of Type Strains, Phase IV (KMG-IV): sequencing the most valuable type-strain genomes for metagenomic binning, comparative biology and taxonomic classification.</title>
        <authorList>
            <person name="Goeker M."/>
        </authorList>
    </citation>
    <scope>NUCLEOTIDE SEQUENCE [LARGE SCALE GENOMIC DNA]</scope>
    <source>
        <strain evidence="4 5">DSM 103792</strain>
    </source>
</reference>
<dbReference type="GO" id="GO:0005524">
    <property type="term" value="F:ATP binding"/>
    <property type="evidence" value="ECO:0007669"/>
    <property type="project" value="UniProtKB-UniRule"/>
</dbReference>
<dbReference type="InterPro" id="IPR048936">
    <property type="entry name" value="MvdD-like_ATPgrasp"/>
</dbReference>
<dbReference type="PROSITE" id="PS50975">
    <property type="entry name" value="ATP_GRASP"/>
    <property type="match status" value="1"/>
</dbReference>
<dbReference type="PANTHER" id="PTHR21621">
    <property type="entry name" value="RIBOSOMAL PROTEIN S6 MODIFICATION PROTEIN"/>
    <property type="match status" value="1"/>
</dbReference>
<dbReference type="GO" id="GO:0009432">
    <property type="term" value="P:SOS response"/>
    <property type="evidence" value="ECO:0007669"/>
    <property type="project" value="TreeGrafter"/>
</dbReference>
<comment type="caution">
    <text evidence="4">The sequence shown here is derived from an EMBL/GenBank/DDBJ whole genome shotgun (WGS) entry which is preliminary data.</text>
</comment>
<dbReference type="SUPFAM" id="SSF56059">
    <property type="entry name" value="Glutathione synthetase ATP-binding domain-like"/>
    <property type="match status" value="1"/>
</dbReference>
<evidence type="ECO:0000259" key="3">
    <source>
        <dbReference type="PROSITE" id="PS50975"/>
    </source>
</evidence>
<dbReference type="AlphaFoldDB" id="A0A4R6UHE8"/>
<keyword evidence="2" id="KW-0547">Nucleotide-binding</keyword>
<dbReference type="Pfam" id="PF21068">
    <property type="entry name" value="ATPgraspMvdD"/>
    <property type="match status" value="1"/>
</dbReference>
<evidence type="ECO:0000313" key="4">
    <source>
        <dbReference type="EMBL" id="TDQ46258.1"/>
    </source>
</evidence>
<dbReference type="Gene3D" id="3.30.470.20">
    <property type="entry name" value="ATP-grasp fold, B domain"/>
    <property type="match status" value="1"/>
</dbReference>
<keyword evidence="2" id="KW-0067">ATP-binding</keyword>
<name>A0A4R6UHE8_9GAMM</name>
<evidence type="ECO:0000313" key="5">
    <source>
        <dbReference type="Proteomes" id="UP000295375"/>
    </source>
</evidence>
<keyword evidence="1" id="KW-0464">Manganese</keyword>